<dbReference type="EMBL" id="CADCVA010000429">
    <property type="protein sequence ID" value="CAA9448099.1"/>
    <property type="molecule type" value="Genomic_DNA"/>
</dbReference>
<feature type="transmembrane region" description="Helical" evidence="3">
    <location>
        <begin position="12"/>
        <end position="35"/>
    </location>
</feature>
<evidence type="ECO:0000256" key="2">
    <source>
        <dbReference type="SAM" id="MobiDB-lite"/>
    </source>
</evidence>
<dbReference type="SUPFAM" id="SSF141571">
    <property type="entry name" value="Pentapeptide repeat-like"/>
    <property type="match status" value="1"/>
</dbReference>
<sequence length="301" mass="32904">MGRISERFRARITLGLFLVAGVGIGVVVVLVGGYYGEWGWTGFARREAEPEGTMAMKTLWDWQELLLVPLALALAGWWLNRVQTERETRAQRHVKERDDRMQAERARTEVLEAYLDDMTQILLHEGTATAHAGTVVKAVAEARTAAALLGLDATRKRRVAKFLYELGLIKSQGGLDGVGRLDLWCADFDGADLEEAQLPGAFLQHIFLRGADLRCADLRCADLRCARMDRTALVDADLSGADLRGARGLTQEQIQEAEGTRKTLLPDGLRHPASWGAEAAAPGTGSANAPQTSALLRSEDL</sequence>
<feature type="transmembrane region" description="Helical" evidence="3">
    <location>
        <begin position="62"/>
        <end position="79"/>
    </location>
</feature>
<gene>
    <name evidence="4" type="ORF">AVDCRST_MAG82-3530</name>
</gene>
<dbReference type="PANTHER" id="PTHR47485:SF1">
    <property type="entry name" value="THYLAKOID LUMENAL 17.4 KDA PROTEIN, CHLOROPLASTIC"/>
    <property type="match status" value="1"/>
</dbReference>
<name>A0A6J4QUM9_9ACTN</name>
<reference evidence="4" key="1">
    <citation type="submission" date="2020-02" db="EMBL/GenBank/DDBJ databases">
        <authorList>
            <person name="Meier V. D."/>
        </authorList>
    </citation>
    <scope>NUCLEOTIDE SEQUENCE</scope>
    <source>
        <strain evidence="4">AVDCRST_MAG82</strain>
    </source>
</reference>
<evidence type="ECO:0000256" key="1">
    <source>
        <dbReference type="ARBA" id="ARBA00022737"/>
    </source>
</evidence>
<dbReference type="PANTHER" id="PTHR47485">
    <property type="entry name" value="THYLAKOID LUMENAL 17.4 KDA PROTEIN, CHLOROPLASTIC"/>
    <property type="match status" value="1"/>
</dbReference>
<feature type="region of interest" description="Disordered" evidence="2">
    <location>
        <begin position="265"/>
        <end position="301"/>
    </location>
</feature>
<keyword evidence="3" id="KW-0812">Transmembrane</keyword>
<evidence type="ECO:0000256" key="3">
    <source>
        <dbReference type="SAM" id="Phobius"/>
    </source>
</evidence>
<dbReference type="InterPro" id="IPR001646">
    <property type="entry name" value="5peptide_repeat"/>
</dbReference>
<protein>
    <submittedName>
        <fullName evidence="4">Phage pentapeptide repeat family protein (ACLAME 560)</fullName>
    </submittedName>
</protein>
<dbReference type="Gene3D" id="2.160.20.80">
    <property type="entry name" value="E3 ubiquitin-protein ligase SopA"/>
    <property type="match status" value="1"/>
</dbReference>
<keyword evidence="3" id="KW-1133">Transmembrane helix</keyword>
<keyword evidence="1" id="KW-0677">Repeat</keyword>
<dbReference type="Pfam" id="PF00805">
    <property type="entry name" value="Pentapeptide"/>
    <property type="match status" value="1"/>
</dbReference>
<dbReference type="AlphaFoldDB" id="A0A6J4QUM9"/>
<organism evidence="4">
    <name type="scientific">uncultured Rubrobacteraceae bacterium</name>
    <dbReference type="NCBI Taxonomy" id="349277"/>
    <lineage>
        <taxon>Bacteria</taxon>
        <taxon>Bacillati</taxon>
        <taxon>Actinomycetota</taxon>
        <taxon>Rubrobacteria</taxon>
        <taxon>Rubrobacterales</taxon>
        <taxon>Rubrobacteraceae</taxon>
        <taxon>environmental samples</taxon>
    </lineage>
</organism>
<keyword evidence="3" id="KW-0472">Membrane</keyword>
<feature type="compositionally biased region" description="Polar residues" evidence="2">
    <location>
        <begin position="285"/>
        <end position="295"/>
    </location>
</feature>
<proteinExistence type="predicted"/>
<evidence type="ECO:0000313" key="4">
    <source>
        <dbReference type="EMBL" id="CAA9448099.1"/>
    </source>
</evidence>
<accession>A0A6J4QUM9</accession>